<feature type="non-terminal residue" evidence="1">
    <location>
        <position position="37"/>
    </location>
</feature>
<gene>
    <name evidence="1" type="ORF">MNBD_GAMMA18-1615</name>
</gene>
<name>A0A3B0ZW37_9ZZZZ</name>
<evidence type="ECO:0000313" key="1">
    <source>
        <dbReference type="EMBL" id="VAW90189.1"/>
    </source>
</evidence>
<proteinExistence type="predicted"/>
<protein>
    <submittedName>
        <fullName evidence="1">Uncharacterized protein</fullName>
    </submittedName>
</protein>
<dbReference type="EMBL" id="UOFP01000314">
    <property type="protein sequence ID" value="VAW90189.1"/>
    <property type="molecule type" value="Genomic_DNA"/>
</dbReference>
<accession>A0A3B0ZW37</accession>
<sequence>MNLKQIENEALHLIESERAESPCVRLVVASNFQLEVA</sequence>
<organism evidence="1">
    <name type="scientific">hydrothermal vent metagenome</name>
    <dbReference type="NCBI Taxonomy" id="652676"/>
    <lineage>
        <taxon>unclassified sequences</taxon>
        <taxon>metagenomes</taxon>
        <taxon>ecological metagenomes</taxon>
    </lineage>
</organism>
<dbReference type="AlphaFoldDB" id="A0A3B0ZW37"/>
<reference evidence="1" key="1">
    <citation type="submission" date="2018-06" db="EMBL/GenBank/DDBJ databases">
        <authorList>
            <person name="Zhirakovskaya E."/>
        </authorList>
    </citation>
    <scope>NUCLEOTIDE SEQUENCE</scope>
</reference>